<comment type="cofactor">
    <cofactor evidence="1">
        <name>Zn(2+)</name>
        <dbReference type="ChEBI" id="CHEBI:29105"/>
    </cofactor>
</comment>
<dbReference type="Pfam" id="PF02737">
    <property type="entry name" value="3HCDH_N"/>
    <property type="match status" value="1"/>
</dbReference>
<comment type="similarity">
    <text evidence="2">Belongs to the zinc-containing alcohol dehydrogenase family.</text>
</comment>
<evidence type="ECO:0000256" key="2">
    <source>
        <dbReference type="ARBA" id="ARBA00008072"/>
    </source>
</evidence>
<name>A0A812JQF6_9DINO</name>
<dbReference type="InterPro" id="IPR023214">
    <property type="entry name" value="HAD_sf"/>
</dbReference>
<keyword evidence="8" id="KW-1185">Reference proteome</keyword>
<proteinExistence type="inferred from homology"/>
<keyword evidence="4" id="KW-0862">Zinc</keyword>
<dbReference type="GO" id="GO:0070403">
    <property type="term" value="F:NAD+ binding"/>
    <property type="evidence" value="ECO:0007669"/>
    <property type="project" value="InterPro"/>
</dbReference>
<dbReference type="Gene3D" id="3.40.50.1000">
    <property type="entry name" value="HAD superfamily/HAD-like"/>
    <property type="match status" value="1"/>
</dbReference>
<evidence type="ECO:0000313" key="7">
    <source>
        <dbReference type="EMBL" id="CAE7211021.1"/>
    </source>
</evidence>
<evidence type="ECO:0000256" key="4">
    <source>
        <dbReference type="ARBA" id="ARBA00022833"/>
    </source>
</evidence>
<dbReference type="CDD" id="cd08255">
    <property type="entry name" value="2-desacetyl-2-hydroxyethyl_bacteriochlorophyllide_like"/>
    <property type="match status" value="1"/>
</dbReference>
<dbReference type="InterPro" id="IPR006176">
    <property type="entry name" value="3-OHacyl-CoA_DH_NAD-bd"/>
</dbReference>
<dbReference type="InterPro" id="IPR029063">
    <property type="entry name" value="SAM-dependent_MTases_sf"/>
</dbReference>
<dbReference type="InterPro" id="IPR011032">
    <property type="entry name" value="GroES-like_sf"/>
</dbReference>
<comment type="caution">
    <text evidence="7">The sequence shown here is derived from an EMBL/GenBank/DDBJ whole genome shotgun (WGS) entry which is preliminary data.</text>
</comment>
<reference evidence="7" key="1">
    <citation type="submission" date="2021-02" db="EMBL/GenBank/DDBJ databases">
        <authorList>
            <person name="Dougan E. K."/>
            <person name="Rhodes N."/>
            <person name="Thang M."/>
            <person name="Chan C."/>
        </authorList>
    </citation>
    <scope>NUCLEOTIDE SEQUENCE</scope>
</reference>
<dbReference type="GO" id="GO:0046872">
    <property type="term" value="F:metal ion binding"/>
    <property type="evidence" value="ECO:0007669"/>
    <property type="project" value="UniProtKB-KW"/>
</dbReference>
<dbReference type="AlphaFoldDB" id="A0A812JQF6"/>
<dbReference type="Gene3D" id="3.90.180.10">
    <property type="entry name" value="Medium-chain alcohol dehydrogenases, catalytic domain"/>
    <property type="match status" value="1"/>
</dbReference>
<dbReference type="PANTHER" id="PTHR43350:SF19">
    <property type="entry name" value="D-GULOSIDE 3-DEHYDROGENASE"/>
    <property type="match status" value="1"/>
</dbReference>
<dbReference type="EMBL" id="CAJNJA010006487">
    <property type="protein sequence ID" value="CAE7211021.1"/>
    <property type="molecule type" value="Genomic_DNA"/>
</dbReference>
<dbReference type="SUPFAM" id="SSF50129">
    <property type="entry name" value="GroES-like"/>
    <property type="match status" value="1"/>
</dbReference>
<sequence>MFASSWQMILDMDGVLYKNAEVENEIVKRLGKATEKLGLGPDAHQELFRSHGSTLRGLLSEGHLSGEAIAAFYSSVYDGVDLEAIQPDPLLALQLKSLRAHGVSLWLATNSPRRFVDRVLEALGLESDLLHIICPSPENDWINKPDARFFEMLPRARAKFFDDSLGHVRAAVASGLLSAHVRRSDDIMMLVADALMVVPASWRLSKSHYLQAKEVADLRALSASVRAQLAMELAGYAGQQISILDLGAGTLSMLSVILQALPKGCQVKYTALDRDEELLKQAAAERLESQFAATPHGVLPNTWQLPNCQVTVTLQAGDAVNSLETMPQQTLIVGCSILDLVDVQALSGALRQHQAGALLYFPIHYAGVTLLESPRHGDMELLTADYNRSLECRGQVTNVTNFYDSLGETIAKGPSSWLLDSKACPALFKQLVSFMAVNALGFHGHAAVGEAVAALQRSASPGDLAEDVVLKVENVDYLGRVPGSLRAAPRRRLAVEFAAPGEACLVEETFGQPGEGEVLVQASYSAISAGTERRMLMQGPGTEPLDVTHELGETAWPFRYGYCMVGSVVQSNAADLLPGTRAFCFHPHSSHAIVPSSAAQKIPTDVSDEDAVFFANMETACALSQDGAPVIGESVAVFGAGTVGALTAAVLAHHGYPVTVFDPRVDRLAALQRRFPQISCGTGADFDVCIEASGSQDALASALQRCRRGGTVVIGSLYGESPVGLPLGLRFHRSEVSLKASQVSRIPADLSTRWTKARRSDLTWSLIRELRPKDWISSRFVPITAATDVYRELIKPGEDTRSDGPPLQWIFTYDTGSE</sequence>
<evidence type="ECO:0000313" key="8">
    <source>
        <dbReference type="Proteomes" id="UP000601435"/>
    </source>
</evidence>
<evidence type="ECO:0000256" key="5">
    <source>
        <dbReference type="ARBA" id="ARBA00023002"/>
    </source>
</evidence>
<evidence type="ECO:0000259" key="6">
    <source>
        <dbReference type="Pfam" id="PF02737"/>
    </source>
</evidence>
<dbReference type="GO" id="GO:0016491">
    <property type="term" value="F:oxidoreductase activity"/>
    <property type="evidence" value="ECO:0007669"/>
    <property type="project" value="UniProtKB-KW"/>
</dbReference>
<keyword evidence="3" id="KW-0479">Metal-binding</keyword>
<dbReference type="InterPro" id="IPR036412">
    <property type="entry name" value="HAD-like_sf"/>
</dbReference>
<dbReference type="Gene3D" id="3.40.50.720">
    <property type="entry name" value="NAD(P)-binding Rossmann-like Domain"/>
    <property type="match status" value="1"/>
</dbReference>
<dbReference type="OrthoDB" id="1879366at2759"/>
<dbReference type="PANTHER" id="PTHR43350">
    <property type="entry name" value="NAD-DEPENDENT ALCOHOL DEHYDROGENASE"/>
    <property type="match status" value="1"/>
</dbReference>
<dbReference type="InterPro" id="IPR036291">
    <property type="entry name" value="NAD(P)-bd_dom_sf"/>
</dbReference>
<dbReference type="Proteomes" id="UP000601435">
    <property type="component" value="Unassembled WGS sequence"/>
</dbReference>
<dbReference type="Gene3D" id="3.40.50.150">
    <property type="entry name" value="Vaccinia Virus protein VP39"/>
    <property type="match status" value="1"/>
</dbReference>
<dbReference type="SUPFAM" id="SSF56784">
    <property type="entry name" value="HAD-like"/>
    <property type="match status" value="1"/>
</dbReference>
<dbReference type="SUPFAM" id="SSF51735">
    <property type="entry name" value="NAD(P)-binding Rossmann-fold domains"/>
    <property type="match status" value="1"/>
</dbReference>
<evidence type="ECO:0000256" key="3">
    <source>
        <dbReference type="ARBA" id="ARBA00022723"/>
    </source>
</evidence>
<accession>A0A812JQF6</accession>
<dbReference type="SUPFAM" id="SSF53335">
    <property type="entry name" value="S-adenosyl-L-methionine-dependent methyltransferases"/>
    <property type="match status" value="1"/>
</dbReference>
<gene>
    <name evidence="7" type="primary">tdh</name>
    <name evidence="7" type="ORF">SNEC2469_LOCUS2138</name>
</gene>
<dbReference type="GO" id="GO:0006631">
    <property type="term" value="P:fatty acid metabolic process"/>
    <property type="evidence" value="ECO:0007669"/>
    <property type="project" value="InterPro"/>
</dbReference>
<dbReference type="Pfam" id="PF00702">
    <property type="entry name" value="Hydrolase"/>
    <property type="match status" value="1"/>
</dbReference>
<protein>
    <submittedName>
        <fullName evidence="7">Tdh protein</fullName>
    </submittedName>
</protein>
<organism evidence="7 8">
    <name type="scientific">Symbiodinium necroappetens</name>
    <dbReference type="NCBI Taxonomy" id="1628268"/>
    <lineage>
        <taxon>Eukaryota</taxon>
        <taxon>Sar</taxon>
        <taxon>Alveolata</taxon>
        <taxon>Dinophyceae</taxon>
        <taxon>Suessiales</taxon>
        <taxon>Symbiodiniaceae</taxon>
        <taxon>Symbiodinium</taxon>
    </lineage>
</organism>
<keyword evidence="5" id="KW-0560">Oxidoreductase</keyword>
<feature type="domain" description="3-hydroxyacyl-CoA dehydrogenase NAD binding" evidence="6">
    <location>
        <begin position="634"/>
        <end position="674"/>
    </location>
</feature>
<evidence type="ECO:0000256" key="1">
    <source>
        <dbReference type="ARBA" id="ARBA00001947"/>
    </source>
</evidence>